<comment type="caution">
    <text evidence="2">The sequence shown here is derived from an EMBL/GenBank/DDBJ whole genome shotgun (WGS) entry which is preliminary data.</text>
</comment>
<organism evidence="2 3">
    <name type="scientific">Hibiscus sabdariffa</name>
    <name type="common">roselle</name>
    <dbReference type="NCBI Taxonomy" id="183260"/>
    <lineage>
        <taxon>Eukaryota</taxon>
        <taxon>Viridiplantae</taxon>
        <taxon>Streptophyta</taxon>
        <taxon>Embryophyta</taxon>
        <taxon>Tracheophyta</taxon>
        <taxon>Spermatophyta</taxon>
        <taxon>Magnoliopsida</taxon>
        <taxon>eudicotyledons</taxon>
        <taxon>Gunneridae</taxon>
        <taxon>Pentapetalae</taxon>
        <taxon>rosids</taxon>
        <taxon>malvids</taxon>
        <taxon>Malvales</taxon>
        <taxon>Malvaceae</taxon>
        <taxon>Malvoideae</taxon>
        <taxon>Hibiscus</taxon>
    </lineage>
</organism>
<sequence>MNTKSPTSSVNSNWKTISSWKGGDARNPESYDNLMVLILIFSWESRTGFPRDNGVRILTNNSTRNNGPLMAKKTLVFFPNIPNQITRSPTLTFTAAAAA</sequence>
<protein>
    <submittedName>
        <fullName evidence="2">Uncharacterized protein</fullName>
    </submittedName>
</protein>
<name>A0ABR2CN26_9ROSI</name>
<feature type="compositionally biased region" description="Polar residues" evidence="1">
    <location>
        <begin position="1"/>
        <end position="19"/>
    </location>
</feature>
<feature type="region of interest" description="Disordered" evidence="1">
    <location>
        <begin position="1"/>
        <end position="27"/>
    </location>
</feature>
<proteinExistence type="predicted"/>
<dbReference type="EMBL" id="JBBPBM010000048">
    <property type="protein sequence ID" value="KAK8521040.1"/>
    <property type="molecule type" value="Genomic_DNA"/>
</dbReference>
<gene>
    <name evidence="2" type="ORF">V6N12_004958</name>
</gene>
<accession>A0ABR2CN26</accession>
<evidence type="ECO:0000313" key="2">
    <source>
        <dbReference type="EMBL" id="KAK8521040.1"/>
    </source>
</evidence>
<reference evidence="2 3" key="1">
    <citation type="journal article" date="2024" name="G3 (Bethesda)">
        <title>Genome assembly of Hibiscus sabdariffa L. provides insights into metabolisms of medicinal natural products.</title>
        <authorList>
            <person name="Kim T."/>
        </authorList>
    </citation>
    <scope>NUCLEOTIDE SEQUENCE [LARGE SCALE GENOMIC DNA]</scope>
    <source>
        <strain evidence="2">TK-2024</strain>
        <tissue evidence="2">Old leaves</tissue>
    </source>
</reference>
<evidence type="ECO:0000256" key="1">
    <source>
        <dbReference type="SAM" id="MobiDB-lite"/>
    </source>
</evidence>
<dbReference type="Proteomes" id="UP001472677">
    <property type="component" value="Unassembled WGS sequence"/>
</dbReference>
<evidence type="ECO:0000313" key="3">
    <source>
        <dbReference type="Proteomes" id="UP001472677"/>
    </source>
</evidence>
<keyword evidence="3" id="KW-1185">Reference proteome</keyword>